<protein>
    <recommendedName>
        <fullName evidence="4">YbaB/EbfC DNA-binding family protein</fullName>
    </recommendedName>
</protein>
<sequence length="147" mass="15465">MTNPLRYDAENALAELRAQQAKIKAAGHALATAETSASSKDKMIEATVNAQGRLIGLKFRGDRYRDLAPGELANKIVEVVGQAQTDASKAATAAFAGLLPGIMPDLSADGGFDFDAMFDDAVEKAKQPMFPGDDGLVPGQENGEKRG</sequence>
<reference evidence="3" key="1">
    <citation type="journal article" date="2019" name="Int. J. Syst. Evol. Microbiol.">
        <title>The Global Catalogue of Microorganisms (GCM) 10K type strain sequencing project: providing services to taxonomists for standard genome sequencing and annotation.</title>
        <authorList>
            <consortium name="The Broad Institute Genomics Platform"/>
            <consortium name="The Broad Institute Genome Sequencing Center for Infectious Disease"/>
            <person name="Wu L."/>
            <person name="Ma J."/>
        </authorList>
    </citation>
    <scope>NUCLEOTIDE SEQUENCE [LARGE SCALE GENOMIC DNA]</scope>
    <source>
        <strain evidence="3">JCM 10425</strain>
    </source>
</reference>
<gene>
    <name evidence="2" type="ORF">GCM10009539_26040</name>
</gene>
<accession>A0ABP3DRA4</accession>
<proteinExistence type="predicted"/>
<keyword evidence="3" id="KW-1185">Reference proteome</keyword>
<name>A0ABP3DRA4_9ACTN</name>
<evidence type="ECO:0000313" key="2">
    <source>
        <dbReference type="EMBL" id="GAA0239542.1"/>
    </source>
</evidence>
<dbReference type="EMBL" id="BAAAGX010000010">
    <property type="protein sequence ID" value="GAA0239542.1"/>
    <property type="molecule type" value="Genomic_DNA"/>
</dbReference>
<comment type="caution">
    <text evidence="2">The sequence shown here is derived from an EMBL/GenBank/DDBJ whole genome shotgun (WGS) entry which is preliminary data.</text>
</comment>
<evidence type="ECO:0008006" key="4">
    <source>
        <dbReference type="Google" id="ProtNLM"/>
    </source>
</evidence>
<dbReference type="InterPro" id="IPR004401">
    <property type="entry name" value="YbaB/EbfC"/>
</dbReference>
<feature type="region of interest" description="Disordered" evidence="1">
    <location>
        <begin position="127"/>
        <end position="147"/>
    </location>
</feature>
<dbReference type="RefSeq" id="WP_344649042.1">
    <property type="nucleotide sequence ID" value="NZ_BAAAGX010000010.1"/>
</dbReference>
<organism evidence="2 3">
    <name type="scientific">Cryptosporangium japonicum</name>
    <dbReference type="NCBI Taxonomy" id="80872"/>
    <lineage>
        <taxon>Bacteria</taxon>
        <taxon>Bacillati</taxon>
        <taxon>Actinomycetota</taxon>
        <taxon>Actinomycetes</taxon>
        <taxon>Cryptosporangiales</taxon>
        <taxon>Cryptosporangiaceae</taxon>
        <taxon>Cryptosporangium</taxon>
    </lineage>
</organism>
<dbReference type="Pfam" id="PF02575">
    <property type="entry name" value="YbaB_DNA_bd"/>
    <property type="match status" value="1"/>
</dbReference>
<evidence type="ECO:0000313" key="3">
    <source>
        <dbReference type="Proteomes" id="UP001500967"/>
    </source>
</evidence>
<dbReference type="InterPro" id="IPR036894">
    <property type="entry name" value="YbaB-like_sf"/>
</dbReference>
<dbReference type="Proteomes" id="UP001500967">
    <property type="component" value="Unassembled WGS sequence"/>
</dbReference>
<dbReference type="Gene3D" id="3.30.1310.10">
    <property type="entry name" value="Nucleoid-associated protein YbaB-like domain"/>
    <property type="match status" value="1"/>
</dbReference>
<dbReference type="SUPFAM" id="SSF82607">
    <property type="entry name" value="YbaB-like"/>
    <property type="match status" value="1"/>
</dbReference>
<evidence type="ECO:0000256" key="1">
    <source>
        <dbReference type="SAM" id="MobiDB-lite"/>
    </source>
</evidence>